<proteinExistence type="predicted"/>
<keyword evidence="2" id="KW-0393">Immunoglobulin domain</keyword>
<dbReference type="InterPro" id="IPR003599">
    <property type="entry name" value="Ig_sub"/>
</dbReference>
<dbReference type="InterPro" id="IPR013783">
    <property type="entry name" value="Ig-like_fold"/>
</dbReference>
<gene>
    <name evidence="5" type="ORF">P5673_027426</name>
</gene>
<dbReference type="AlphaFoldDB" id="A0AAD9PZP3"/>
<reference evidence="5" key="1">
    <citation type="journal article" date="2023" name="G3 (Bethesda)">
        <title>Whole genome assembly and annotation of the endangered Caribbean coral Acropora cervicornis.</title>
        <authorList>
            <person name="Selwyn J.D."/>
            <person name="Vollmer S.V."/>
        </authorList>
    </citation>
    <scope>NUCLEOTIDE SEQUENCE</scope>
    <source>
        <strain evidence="5">K2</strain>
    </source>
</reference>
<accession>A0AAD9PZP3</accession>
<feature type="domain" description="Ig-like" evidence="4">
    <location>
        <begin position="125"/>
        <end position="211"/>
    </location>
</feature>
<keyword evidence="3" id="KW-0812">Transmembrane</keyword>
<dbReference type="SMART" id="SM00408">
    <property type="entry name" value="IGc2"/>
    <property type="match status" value="2"/>
</dbReference>
<dbReference type="PROSITE" id="PS50835">
    <property type="entry name" value="IG_LIKE"/>
    <property type="match status" value="2"/>
</dbReference>
<keyword evidence="1" id="KW-1015">Disulfide bond</keyword>
<dbReference type="InterPro" id="IPR036179">
    <property type="entry name" value="Ig-like_dom_sf"/>
</dbReference>
<reference evidence="5" key="2">
    <citation type="journal article" date="2023" name="Science">
        <title>Genomic signatures of disease resistance in endangered staghorn corals.</title>
        <authorList>
            <person name="Vollmer S.V."/>
            <person name="Selwyn J.D."/>
            <person name="Despard B.A."/>
            <person name="Roesel C.L."/>
        </authorList>
    </citation>
    <scope>NUCLEOTIDE SEQUENCE</scope>
    <source>
        <strain evidence="5">K2</strain>
    </source>
</reference>
<dbReference type="InterPro" id="IPR007110">
    <property type="entry name" value="Ig-like_dom"/>
</dbReference>
<keyword evidence="6" id="KW-1185">Reference proteome</keyword>
<dbReference type="GO" id="GO:0005886">
    <property type="term" value="C:plasma membrane"/>
    <property type="evidence" value="ECO:0007669"/>
    <property type="project" value="TreeGrafter"/>
</dbReference>
<dbReference type="PANTHER" id="PTHR10075:SF100">
    <property type="entry name" value="FASCICLIN-2"/>
    <property type="match status" value="1"/>
</dbReference>
<dbReference type="PANTHER" id="PTHR10075">
    <property type="entry name" value="BASIGIN RELATED"/>
    <property type="match status" value="1"/>
</dbReference>
<evidence type="ECO:0000313" key="6">
    <source>
        <dbReference type="Proteomes" id="UP001249851"/>
    </source>
</evidence>
<dbReference type="InterPro" id="IPR013098">
    <property type="entry name" value="Ig_I-set"/>
</dbReference>
<keyword evidence="3" id="KW-0472">Membrane</keyword>
<dbReference type="GO" id="GO:0070593">
    <property type="term" value="P:dendrite self-avoidance"/>
    <property type="evidence" value="ECO:0007669"/>
    <property type="project" value="TreeGrafter"/>
</dbReference>
<dbReference type="GO" id="GO:0098632">
    <property type="term" value="F:cell-cell adhesion mediator activity"/>
    <property type="evidence" value="ECO:0007669"/>
    <property type="project" value="TreeGrafter"/>
</dbReference>
<dbReference type="GO" id="GO:0007156">
    <property type="term" value="P:homophilic cell adhesion via plasma membrane adhesion molecules"/>
    <property type="evidence" value="ECO:0007669"/>
    <property type="project" value="TreeGrafter"/>
</dbReference>
<evidence type="ECO:0000259" key="4">
    <source>
        <dbReference type="PROSITE" id="PS50835"/>
    </source>
</evidence>
<dbReference type="GO" id="GO:0007411">
    <property type="term" value="P:axon guidance"/>
    <property type="evidence" value="ECO:0007669"/>
    <property type="project" value="TreeGrafter"/>
</dbReference>
<dbReference type="SUPFAM" id="SSF48726">
    <property type="entry name" value="Immunoglobulin"/>
    <property type="match status" value="2"/>
</dbReference>
<protein>
    <submittedName>
        <fullName evidence="5">Peroxidasin-like protein</fullName>
    </submittedName>
</protein>
<dbReference type="FunFam" id="2.60.40.10:FF:000032">
    <property type="entry name" value="palladin isoform X1"/>
    <property type="match status" value="1"/>
</dbReference>
<dbReference type="InterPro" id="IPR003598">
    <property type="entry name" value="Ig_sub2"/>
</dbReference>
<dbReference type="Pfam" id="PF13927">
    <property type="entry name" value="Ig_3"/>
    <property type="match status" value="1"/>
</dbReference>
<organism evidence="5 6">
    <name type="scientific">Acropora cervicornis</name>
    <name type="common">Staghorn coral</name>
    <dbReference type="NCBI Taxonomy" id="6130"/>
    <lineage>
        <taxon>Eukaryota</taxon>
        <taxon>Metazoa</taxon>
        <taxon>Cnidaria</taxon>
        <taxon>Anthozoa</taxon>
        <taxon>Hexacorallia</taxon>
        <taxon>Scleractinia</taxon>
        <taxon>Astrocoeniina</taxon>
        <taxon>Acroporidae</taxon>
        <taxon>Acropora</taxon>
    </lineage>
</organism>
<dbReference type="EMBL" id="JARQWQ010000095">
    <property type="protein sequence ID" value="KAK2551650.1"/>
    <property type="molecule type" value="Genomic_DNA"/>
</dbReference>
<dbReference type="SMART" id="SM00409">
    <property type="entry name" value="IG"/>
    <property type="match status" value="2"/>
</dbReference>
<evidence type="ECO:0000256" key="3">
    <source>
        <dbReference type="SAM" id="Phobius"/>
    </source>
</evidence>
<dbReference type="Pfam" id="PF07679">
    <property type="entry name" value="I-set"/>
    <property type="match status" value="1"/>
</dbReference>
<evidence type="ECO:0000256" key="1">
    <source>
        <dbReference type="ARBA" id="ARBA00023157"/>
    </source>
</evidence>
<dbReference type="Proteomes" id="UP001249851">
    <property type="component" value="Unassembled WGS sequence"/>
</dbReference>
<evidence type="ECO:0000256" key="2">
    <source>
        <dbReference type="ARBA" id="ARBA00023319"/>
    </source>
</evidence>
<sequence>MIENLYFIVEVEHFDQQIFSFNCVYIFICELALPVVDVYPRNQTVLEGRPTVMNCAAKGIPRPVLSWTFNDGELPPDAEIRNFSDQSILQLSKTSKSMEGWYKCKAKNKAGEACSKSTLHVLEKPTVTMTSKQLRSLLEGERLTLACQANEATKEIRWTKDGVPVNTRVKIYPTGNNSTLVIEKVLTSDSGKYSCKAVNKAGSASSSVDITVTDKTTVQWYFIVGPLLAVTVLALIAFYLWKRRIGGTIRAPIKSFAFLTQLVSEKHQTFIKVIIRNSTTLFCSQHAF</sequence>
<comment type="caution">
    <text evidence="5">The sequence shown here is derived from an EMBL/GenBank/DDBJ whole genome shotgun (WGS) entry which is preliminary data.</text>
</comment>
<dbReference type="Gene3D" id="2.60.40.10">
    <property type="entry name" value="Immunoglobulins"/>
    <property type="match status" value="2"/>
</dbReference>
<feature type="domain" description="Ig-like" evidence="4">
    <location>
        <begin position="34"/>
        <end position="120"/>
    </location>
</feature>
<evidence type="ECO:0000313" key="5">
    <source>
        <dbReference type="EMBL" id="KAK2551650.1"/>
    </source>
</evidence>
<keyword evidence="3" id="KW-1133">Transmembrane helix</keyword>
<dbReference type="FunFam" id="2.60.40.10:FF:000107">
    <property type="entry name" value="Myosin, light chain kinase a"/>
    <property type="match status" value="1"/>
</dbReference>
<dbReference type="GO" id="GO:0030424">
    <property type="term" value="C:axon"/>
    <property type="evidence" value="ECO:0007669"/>
    <property type="project" value="TreeGrafter"/>
</dbReference>
<feature type="transmembrane region" description="Helical" evidence="3">
    <location>
        <begin position="220"/>
        <end position="241"/>
    </location>
</feature>
<name>A0AAD9PZP3_ACRCE</name>